<evidence type="ECO:0000256" key="2">
    <source>
        <dbReference type="SAM" id="Phobius"/>
    </source>
</evidence>
<name>A0ABD3GAS9_9MARC</name>
<organism evidence="3 4">
    <name type="scientific">Riccia sorocarpa</name>
    <dbReference type="NCBI Taxonomy" id="122646"/>
    <lineage>
        <taxon>Eukaryota</taxon>
        <taxon>Viridiplantae</taxon>
        <taxon>Streptophyta</taxon>
        <taxon>Embryophyta</taxon>
        <taxon>Marchantiophyta</taxon>
        <taxon>Marchantiopsida</taxon>
        <taxon>Marchantiidae</taxon>
        <taxon>Marchantiales</taxon>
        <taxon>Ricciaceae</taxon>
        <taxon>Riccia</taxon>
    </lineage>
</organism>
<keyword evidence="2" id="KW-1133">Transmembrane helix</keyword>
<evidence type="ECO:0008006" key="5">
    <source>
        <dbReference type="Google" id="ProtNLM"/>
    </source>
</evidence>
<reference evidence="3 4" key="1">
    <citation type="submission" date="2024-09" db="EMBL/GenBank/DDBJ databases">
        <title>Chromosome-scale assembly of Riccia sorocarpa.</title>
        <authorList>
            <person name="Paukszto L."/>
        </authorList>
    </citation>
    <scope>NUCLEOTIDE SEQUENCE [LARGE SCALE GENOMIC DNA]</scope>
    <source>
        <strain evidence="3">LP-2024</strain>
        <tissue evidence="3">Aerial parts of the thallus</tissue>
    </source>
</reference>
<dbReference type="Proteomes" id="UP001633002">
    <property type="component" value="Unassembled WGS sequence"/>
</dbReference>
<feature type="region of interest" description="Disordered" evidence="1">
    <location>
        <begin position="90"/>
        <end position="109"/>
    </location>
</feature>
<accession>A0ABD3GAS9</accession>
<keyword evidence="2" id="KW-0472">Membrane</keyword>
<protein>
    <recommendedName>
        <fullName evidence="5">Transmembrane protein</fullName>
    </recommendedName>
</protein>
<feature type="transmembrane region" description="Helical" evidence="2">
    <location>
        <begin position="52"/>
        <end position="69"/>
    </location>
</feature>
<sequence length="109" mass="12370">MVSKLIGVATTTECGNTRELIHIHSQRYRRPRSVISWQVLLADLGLFGSKRILTPGQAAIALVVLFFFSRRHANALQRQFEAVEAQRKQDEQRKASLVKRKRKGQGKGD</sequence>
<evidence type="ECO:0000313" key="3">
    <source>
        <dbReference type="EMBL" id="KAL3675170.1"/>
    </source>
</evidence>
<dbReference type="AlphaFoldDB" id="A0ABD3GAS9"/>
<proteinExistence type="predicted"/>
<comment type="caution">
    <text evidence="3">The sequence shown here is derived from an EMBL/GenBank/DDBJ whole genome shotgun (WGS) entry which is preliminary data.</text>
</comment>
<keyword evidence="2" id="KW-0812">Transmembrane</keyword>
<dbReference type="EMBL" id="JBJQOH010000008">
    <property type="protein sequence ID" value="KAL3675170.1"/>
    <property type="molecule type" value="Genomic_DNA"/>
</dbReference>
<keyword evidence="4" id="KW-1185">Reference proteome</keyword>
<evidence type="ECO:0000313" key="4">
    <source>
        <dbReference type="Proteomes" id="UP001633002"/>
    </source>
</evidence>
<feature type="compositionally biased region" description="Basic residues" evidence="1">
    <location>
        <begin position="96"/>
        <end position="109"/>
    </location>
</feature>
<evidence type="ECO:0000256" key="1">
    <source>
        <dbReference type="SAM" id="MobiDB-lite"/>
    </source>
</evidence>
<gene>
    <name evidence="3" type="ORF">R1sor_025118</name>
</gene>